<dbReference type="EMBL" id="JASSZA010000013">
    <property type="protein sequence ID" value="KAK2095126.1"/>
    <property type="molecule type" value="Genomic_DNA"/>
</dbReference>
<name>A0ABQ9UDJ7_SAGOE</name>
<protein>
    <submittedName>
        <fullName evidence="1">Uncharacterized protein</fullName>
    </submittedName>
</protein>
<comment type="caution">
    <text evidence="1">The sequence shown here is derived from an EMBL/GenBank/DDBJ whole genome shotgun (WGS) entry which is preliminary data.</text>
</comment>
<keyword evidence="2" id="KW-1185">Reference proteome</keyword>
<evidence type="ECO:0000313" key="2">
    <source>
        <dbReference type="Proteomes" id="UP001266305"/>
    </source>
</evidence>
<sequence>RQGSPRPSIWGLILRQNRVACLEPREDLGLGCGGNGGVSGNGVVSSGNGCVWWYCGVSVAVMGVSVLTRSVCHRQSPQAPFAELADDEKIFNGSDNVWQGQEQALLPDITEEDLEAIQLREEAILQMEVRPVRASMLALHTPLAEAGDLGSPGASPAAPLFALGL</sequence>
<proteinExistence type="predicted"/>
<organism evidence="1 2">
    <name type="scientific">Saguinus oedipus</name>
    <name type="common">Cotton-top tamarin</name>
    <name type="synonym">Oedipomidas oedipus</name>
    <dbReference type="NCBI Taxonomy" id="9490"/>
    <lineage>
        <taxon>Eukaryota</taxon>
        <taxon>Metazoa</taxon>
        <taxon>Chordata</taxon>
        <taxon>Craniata</taxon>
        <taxon>Vertebrata</taxon>
        <taxon>Euteleostomi</taxon>
        <taxon>Mammalia</taxon>
        <taxon>Eutheria</taxon>
        <taxon>Euarchontoglires</taxon>
        <taxon>Primates</taxon>
        <taxon>Haplorrhini</taxon>
        <taxon>Platyrrhini</taxon>
        <taxon>Cebidae</taxon>
        <taxon>Callitrichinae</taxon>
        <taxon>Saguinus</taxon>
    </lineage>
</organism>
<evidence type="ECO:0000313" key="1">
    <source>
        <dbReference type="EMBL" id="KAK2095126.1"/>
    </source>
</evidence>
<gene>
    <name evidence="1" type="ORF">P7K49_026542</name>
</gene>
<reference evidence="1 2" key="1">
    <citation type="submission" date="2023-05" db="EMBL/GenBank/DDBJ databases">
        <title>B98-5 Cell Line De Novo Hybrid Assembly: An Optical Mapping Approach.</title>
        <authorList>
            <person name="Kananen K."/>
            <person name="Auerbach J.A."/>
            <person name="Kautto E."/>
            <person name="Blachly J.S."/>
        </authorList>
    </citation>
    <scope>NUCLEOTIDE SEQUENCE [LARGE SCALE GENOMIC DNA]</scope>
    <source>
        <strain evidence="1">B95-8</strain>
        <tissue evidence="1">Cell line</tissue>
    </source>
</reference>
<accession>A0ABQ9UDJ7</accession>
<dbReference type="Proteomes" id="UP001266305">
    <property type="component" value="Unassembled WGS sequence"/>
</dbReference>
<feature type="non-terminal residue" evidence="1">
    <location>
        <position position="1"/>
    </location>
</feature>